<feature type="domain" description="Glycosyl hydrolase family 13 catalytic" evidence="1">
    <location>
        <begin position="18"/>
        <end position="437"/>
    </location>
</feature>
<evidence type="ECO:0000313" key="2">
    <source>
        <dbReference type="EMBL" id="QHO63731.1"/>
    </source>
</evidence>
<dbReference type="Gene3D" id="3.20.20.80">
    <property type="entry name" value="Glycosidases"/>
    <property type="match status" value="2"/>
</dbReference>
<evidence type="ECO:0000259" key="1">
    <source>
        <dbReference type="SMART" id="SM00642"/>
    </source>
</evidence>
<reference evidence="3" key="1">
    <citation type="journal article" date="2020" name="Microorganisms">
        <title>Complete Genome of a Member of a New Bacterial Lineage in the Microgenomates Group Reveals an Unusual Nucleotide Composition Disparity Between Two Strands of DNA and Limited Metabolic Potential.</title>
        <authorList>
            <person name="Kadnikov V.V."/>
            <person name="Mardanov A.V."/>
            <person name="Beletsky A.V."/>
            <person name="Karnachuk O.V."/>
            <person name="Ravin N.V."/>
        </authorList>
    </citation>
    <scope>NUCLEOTIDE SEQUENCE [LARGE SCALE GENOMIC DNA]</scope>
</reference>
<dbReference type="AlphaFoldDB" id="A0A857NEC5"/>
<name>A0A857NEC5_9BACT</name>
<sequence>MVDIGKQVEWYKRMNLYVVYADAFRNGKRGDFFSLAKNLEYIKETGFDVIHVLPFLESPMQDAGFDVSDFFKVRKRLGGNEGFEVFLREVGRLKMKVFMDLVVNHVSVEHEWFKKAVSGDEYYRNFFIHTPVQPKLIEVEDDRWGKWARYRLNRRELRSRIIFLNQNGELPHWFRGEDGFWYYHTFYKHQIDLNWTNPEVVKAFGEVISFWGGKGLSFRIDAAPFAGKNLSNIREGQMGSHKVVRELRRMVKEVNKDGVLLIEACQPMYKMKKYFGSDEQPEAEMAYNFELMRGLWATIVSRKGSYIWKALRRTRDIPSHAGWVSFLRNHDELSLEYAQPKVRRLVYDSLVKNGVEFRGEYGLAGRTASFLKKDPRKIVLAHFLLASVNGACAVVYGDEVGKVTNRRYIRIDARDGNRGWLTETELGSKKAKLVRDELSKIFRTRLKYPELAVVKPIRSNRGKRNWLSLRYGGEGRKIEVFVNLSRKKRVVSLDENKKLALSINRAERKEDKIVLPAYSGVWLVGKE</sequence>
<dbReference type="InterPro" id="IPR017853">
    <property type="entry name" value="GH"/>
</dbReference>
<dbReference type="SUPFAM" id="SSF51445">
    <property type="entry name" value="(Trans)glycosidases"/>
    <property type="match status" value="1"/>
</dbReference>
<dbReference type="PANTHER" id="PTHR10357:SF219">
    <property type="entry name" value="MALTOSE ALPHA-D-GLUCOSYLTRANSFERASE"/>
    <property type="match status" value="1"/>
</dbReference>
<dbReference type="PANTHER" id="PTHR10357">
    <property type="entry name" value="ALPHA-AMYLASE FAMILY MEMBER"/>
    <property type="match status" value="1"/>
</dbReference>
<dbReference type="RefSeq" id="WP_161932095.1">
    <property type="nucleotide sequence ID" value="NZ_CP047901.1"/>
</dbReference>
<dbReference type="InterPro" id="IPR006047">
    <property type="entry name" value="GH13_cat_dom"/>
</dbReference>
<dbReference type="KEGG" id="caqa:MICH65_0750"/>
<dbReference type="Proteomes" id="UP000463983">
    <property type="component" value="Chromosome"/>
</dbReference>
<dbReference type="SMART" id="SM00642">
    <property type="entry name" value="Aamy"/>
    <property type="match status" value="1"/>
</dbReference>
<gene>
    <name evidence="2" type="ORF">MICH65_0750</name>
</gene>
<dbReference type="Pfam" id="PF00128">
    <property type="entry name" value="Alpha-amylase"/>
    <property type="match status" value="1"/>
</dbReference>
<accession>A0A857NEC5</accession>
<proteinExistence type="predicted"/>
<dbReference type="GO" id="GO:0005975">
    <property type="term" value="P:carbohydrate metabolic process"/>
    <property type="evidence" value="ECO:0007669"/>
    <property type="project" value="InterPro"/>
</dbReference>
<dbReference type="EMBL" id="CP047901">
    <property type="protein sequence ID" value="QHO63731.1"/>
    <property type="molecule type" value="Genomic_DNA"/>
</dbReference>
<keyword evidence="3" id="KW-1185">Reference proteome</keyword>
<evidence type="ECO:0000313" key="3">
    <source>
        <dbReference type="Proteomes" id="UP000463983"/>
    </source>
</evidence>
<dbReference type="Gene3D" id="3.90.400.10">
    <property type="entry name" value="Oligo-1,6-glucosidase, Domain 2"/>
    <property type="match status" value="1"/>
</dbReference>
<protein>
    <submittedName>
        <fullName evidence="2">Alpha amylase</fullName>
    </submittedName>
</protein>
<organism evidence="2 3">
    <name type="scientific">Candidatus Chazhemtobacterium aquaticus</name>
    <dbReference type="NCBI Taxonomy" id="2715735"/>
    <lineage>
        <taxon>Bacteria</taxon>
        <taxon>Candidatus Chazhemtobacteraceae</taxon>
        <taxon>Candidatus Chazhemtobacterium</taxon>
    </lineage>
</organism>
<dbReference type="InterPro" id="IPR045857">
    <property type="entry name" value="O16G_dom_2"/>
</dbReference>